<feature type="domain" description="Protein kinase" evidence="1">
    <location>
        <begin position="182"/>
        <end position="669"/>
    </location>
</feature>
<protein>
    <submittedName>
        <fullName evidence="2">Uncharacterized protein LOC105649936</fullName>
    </submittedName>
</protein>
<reference evidence="2" key="1">
    <citation type="submission" date="2018-02" db="EMBL/GenBank/DDBJ databases">
        <title>Rhizophora mucronata_Transcriptome.</title>
        <authorList>
            <person name="Meera S.P."/>
            <person name="Sreeshan A."/>
            <person name="Augustine A."/>
        </authorList>
    </citation>
    <scope>NUCLEOTIDE SEQUENCE</scope>
    <source>
        <tissue evidence="2">Leaf</tissue>
    </source>
</reference>
<accession>A0A2P2JL73</accession>
<sequence length="675" mass="77530">MDNVAAIVVPLEHIGKFPKERCLEEGGIYCSTPEAKEFMLKESASYITPNVVHLEHADRLTTRFDRLLVEGKHGNLGCYYLFENLDDKLDMLQAQNHYQEDYSYELSYALPQSLNDHYGGHLNLYNDRNLCLYVGMAVDGAKDQCVNPESFANFLNFLESIPFHEADTNNGSTEFGMHNMRYVLKKRFGRGSYGEVWLAFYWNCQKDGNDSSCINSNVESSSYSSTHQCNTGSLDDSLFILKRIMVERGAAVYLSGLREKYFGEVFLNASRCLGGLCDGITTILEEPQTDTTELSEMNDSVYGFGNSWNFENLSPNKYRLQRAANEEGLDHIVRYVESFESRSNEIWLVFRHEGLSLSKLMYTMEEVESNADEEKAEELKQVQILRPSKWWHWLKTTEAGKEEMRNIIWQLLLALKSCHDRNITHGDIKPENMVICFEDKVTGRCLKRGPTENKNYTTKMRIIDFGSAINEFTLKHLYGSTGPSRAEQTFEYAPPEAFLNASWYQGPTRTTLKYVVFPFSYVQLSPTCGLELCFARYDMWSVGVVILELILGSPNVFQISALTRALLDPHIEGWNDDLKELAYKLRSLMELCILIPGSTKRHHHKMGQVGVTPASWKCSEEFFSHQIKSRDPLKLGFANVWALRLVRHLLLWHPEDRMNVDDALQHPYFQPPSRN</sequence>
<dbReference type="Pfam" id="PF00069">
    <property type="entry name" value="Pkinase"/>
    <property type="match status" value="1"/>
</dbReference>
<name>A0A2P2JL73_RHIMU</name>
<dbReference type="InterPro" id="IPR000719">
    <property type="entry name" value="Prot_kinase_dom"/>
</dbReference>
<dbReference type="SMART" id="SM00220">
    <property type="entry name" value="S_TKc"/>
    <property type="match status" value="1"/>
</dbReference>
<dbReference type="Gene3D" id="1.10.510.10">
    <property type="entry name" value="Transferase(Phosphotransferase) domain 1"/>
    <property type="match status" value="1"/>
</dbReference>
<dbReference type="SUPFAM" id="SSF56112">
    <property type="entry name" value="Protein kinase-like (PK-like)"/>
    <property type="match status" value="1"/>
</dbReference>
<evidence type="ECO:0000313" key="2">
    <source>
        <dbReference type="EMBL" id="MBW94246.1"/>
    </source>
</evidence>
<dbReference type="EMBL" id="GGEC01013763">
    <property type="protein sequence ID" value="MBW94246.1"/>
    <property type="molecule type" value="Transcribed_RNA"/>
</dbReference>
<dbReference type="GO" id="GO:0004674">
    <property type="term" value="F:protein serine/threonine kinase activity"/>
    <property type="evidence" value="ECO:0007669"/>
    <property type="project" value="TreeGrafter"/>
</dbReference>
<dbReference type="PANTHER" id="PTHR44167">
    <property type="entry name" value="OVARIAN-SPECIFIC SERINE/THREONINE-PROTEIN KINASE LOK-RELATED"/>
    <property type="match status" value="1"/>
</dbReference>
<dbReference type="PROSITE" id="PS00108">
    <property type="entry name" value="PROTEIN_KINASE_ST"/>
    <property type="match status" value="1"/>
</dbReference>
<evidence type="ECO:0000259" key="1">
    <source>
        <dbReference type="PROSITE" id="PS50011"/>
    </source>
</evidence>
<dbReference type="AlphaFoldDB" id="A0A2P2JL73"/>
<dbReference type="InterPro" id="IPR008271">
    <property type="entry name" value="Ser/Thr_kinase_AS"/>
</dbReference>
<dbReference type="GO" id="GO:0044773">
    <property type="term" value="P:mitotic DNA damage checkpoint signaling"/>
    <property type="evidence" value="ECO:0007669"/>
    <property type="project" value="TreeGrafter"/>
</dbReference>
<dbReference type="PANTHER" id="PTHR44167:SF30">
    <property type="entry name" value="PHOSPHORYLASE KINASE"/>
    <property type="match status" value="1"/>
</dbReference>
<dbReference type="GO" id="GO:0005634">
    <property type="term" value="C:nucleus"/>
    <property type="evidence" value="ECO:0007669"/>
    <property type="project" value="TreeGrafter"/>
</dbReference>
<dbReference type="InterPro" id="IPR011009">
    <property type="entry name" value="Kinase-like_dom_sf"/>
</dbReference>
<dbReference type="GO" id="GO:0005524">
    <property type="term" value="F:ATP binding"/>
    <property type="evidence" value="ECO:0007669"/>
    <property type="project" value="InterPro"/>
</dbReference>
<proteinExistence type="predicted"/>
<organism evidence="2">
    <name type="scientific">Rhizophora mucronata</name>
    <name type="common">Asiatic mangrove</name>
    <dbReference type="NCBI Taxonomy" id="61149"/>
    <lineage>
        <taxon>Eukaryota</taxon>
        <taxon>Viridiplantae</taxon>
        <taxon>Streptophyta</taxon>
        <taxon>Embryophyta</taxon>
        <taxon>Tracheophyta</taxon>
        <taxon>Spermatophyta</taxon>
        <taxon>Magnoliopsida</taxon>
        <taxon>eudicotyledons</taxon>
        <taxon>Gunneridae</taxon>
        <taxon>Pentapetalae</taxon>
        <taxon>rosids</taxon>
        <taxon>fabids</taxon>
        <taxon>Malpighiales</taxon>
        <taxon>Rhizophoraceae</taxon>
        <taxon>Rhizophora</taxon>
    </lineage>
</organism>
<dbReference type="PROSITE" id="PS50011">
    <property type="entry name" value="PROTEIN_KINASE_DOM"/>
    <property type="match status" value="1"/>
</dbReference>